<name>I7JUK3_9LACO</name>
<evidence type="ECO:0000313" key="5">
    <source>
        <dbReference type="Proteomes" id="UP000009320"/>
    </source>
</evidence>
<dbReference type="InterPro" id="IPR039564">
    <property type="entry name" value="Peptidase_C39-like"/>
</dbReference>
<dbReference type="Proteomes" id="UP000009320">
    <property type="component" value="Unassembled WGS sequence"/>
</dbReference>
<comment type="caution">
    <text evidence="4">The sequence shown here is derived from an EMBL/GenBank/DDBJ whole genome shotgun (WGS) entry which is preliminary data.</text>
</comment>
<feature type="region of interest" description="Disordered" evidence="1">
    <location>
        <begin position="51"/>
        <end position="92"/>
    </location>
</feature>
<keyword evidence="2" id="KW-0732">Signal</keyword>
<dbReference type="OrthoDB" id="2310618at2"/>
<dbReference type="Pfam" id="PF13529">
    <property type="entry name" value="Peptidase_C39_2"/>
    <property type="match status" value="1"/>
</dbReference>
<feature type="domain" description="Peptidase C39-like" evidence="3">
    <location>
        <begin position="290"/>
        <end position="438"/>
    </location>
</feature>
<protein>
    <recommendedName>
        <fullName evidence="3">Peptidase C39-like domain-containing protein</fullName>
    </recommendedName>
</protein>
<dbReference type="AlphaFoldDB" id="I7JUK3"/>
<feature type="compositionally biased region" description="Low complexity" evidence="1">
    <location>
        <begin position="51"/>
        <end position="80"/>
    </location>
</feature>
<evidence type="ECO:0000256" key="2">
    <source>
        <dbReference type="SAM" id="SignalP"/>
    </source>
</evidence>
<dbReference type="RefSeq" id="WP_008470213.1">
    <property type="nucleotide sequence ID" value="NZ_AYZP01000010.1"/>
</dbReference>
<evidence type="ECO:0000259" key="3">
    <source>
        <dbReference type="Pfam" id="PF13529"/>
    </source>
</evidence>
<sequence length="489" mass="52869">MKKRSAILLSTLFAAGALAINTNVAKADTTDTASASDTIYVPAKQDVVNQNSTTNTQTTGSNAANSQAQANASAQTTNQQPTKGETKAPAAPTRKVVADNFVGKINYKKGYGVNLWKLNDDNSLTWVAPRRLQSGSKWKVFSYTDLTDKNMRLYNLGGNQWVDGQYLVNAANNKKVVAKPQTATPATKPSNSNNGMTALPKGSFVVVGYVPHAGIALYNEHNNAMHFSGRHLPNGSAWSTFGKKSVNNKLYYNLGGNQWVDAGWVVEGVANGKYRVLKNNAGSREYYTTQYNPVFAPWGCASAALSMLMKYDGNWKNVPGSTEEAKLRYMQDHLPRNKANGGQDGNPYNGAGFTAVINSKALTNYAHALGDGTIRDISGASLTSIAKLVEAGHPVLYYGWSSYNGNGKGTAGQQWARNHCKVIFGYNPANNTFLVHDPLYMNKHFYKGGSGQREGIYNGYDFGPIAWVSASAISREFAYKGGNNALTTI</sequence>
<dbReference type="EMBL" id="CAKE01000002">
    <property type="protein sequence ID" value="CCI81451.1"/>
    <property type="molecule type" value="Genomic_DNA"/>
</dbReference>
<evidence type="ECO:0000256" key="1">
    <source>
        <dbReference type="SAM" id="MobiDB-lite"/>
    </source>
</evidence>
<keyword evidence="5" id="KW-1185">Reference proteome</keyword>
<dbReference type="PATRIC" id="fig|1423758.3.peg.511"/>
<dbReference type="GeneID" id="82847989"/>
<proteinExistence type="predicted"/>
<dbReference type="STRING" id="1423758.FC41_GL000505"/>
<evidence type="ECO:0000313" key="4">
    <source>
        <dbReference type="EMBL" id="CCI81451.1"/>
    </source>
</evidence>
<feature type="signal peptide" evidence="2">
    <location>
        <begin position="1"/>
        <end position="19"/>
    </location>
</feature>
<gene>
    <name evidence="4" type="ORF">BN55_07780</name>
</gene>
<dbReference type="Gene3D" id="3.90.70.10">
    <property type="entry name" value="Cysteine proteinases"/>
    <property type="match status" value="1"/>
</dbReference>
<feature type="chain" id="PRO_5039228448" description="Peptidase C39-like domain-containing protein" evidence="2">
    <location>
        <begin position="20"/>
        <end position="489"/>
    </location>
</feature>
<organism evidence="4 5">
    <name type="scientific">Lactobacillus hominis DSM 23910 = CRBIP 24.179</name>
    <dbReference type="NCBI Taxonomy" id="1423758"/>
    <lineage>
        <taxon>Bacteria</taxon>
        <taxon>Bacillati</taxon>
        <taxon>Bacillota</taxon>
        <taxon>Bacilli</taxon>
        <taxon>Lactobacillales</taxon>
        <taxon>Lactobacillaceae</taxon>
        <taxon>Lactobacillus</taxon>
    </lineage>
</organism>
<accession>I7JUK3</accession>
<reference evidence="4 5" key="1">
    <citation type="submission" date="2012-06" db="EMBL/GenBank/DDBJ databases">
        <title>Draft Genome Sequence of Lactobacillus hominis Strain CRBIP 24.179T, isolated from human intestine.</title>
        <authorList>
            <person name="Cousin S."/>
            <person name="Ma L."/>
            <person name="Bizet C."/>
            <person name="Loux V."/>
            <person name="Bouchier C."/>
            <person name="Clermont D."/>
            <person name="Creno S."/>
        </authorList>
    </citation>
    <scope>NUCLEOTIDE SEQUENCE [LARGE SCALE GENOMIC DNA]</scope>
    <source>
        <strain evidence="5">CRBIP 24.179T</strain>
    </source>
</reference>
<dbReference type="eggNOG" id="COG5263">
    <property type="taxonomic scope" value="Bacteria"/>
</dbReference>